<dbReference type="GO" id="GO:0045944">
    <property type="term" value="P:positive regulation of transcription by RNA polymerase II"/>
    <property type="evidence" value="ECO:0007669"/>
    <property type="project" value="TreeGrafter"/>
</dbReference>
<dbReference type="GO" id="GO:0004713">
    <property type="term" value="F:protein tyrosine kinase activity"/>
    <property type="evidence" value="ECO:0007669"/>
    <property type="project" value="TreeGrafter"/>
</dbReference>
<keyword evidence="2" id="KW-0808">Transferase</keyword>
<dbReference type="InterPro" id="IPR011009">
    <property type="entry name" value="Kinase-like_dom_sf"/>
</dbReference>
<keyword evidence="5 6" id="KW-0067">ATP-binding</keyword>
<dbReference type="GO" id="GO:0004674">
    <property type="term" value="F:protein serine/threonine kinase activity"/>
    <property type="evidence" value="ECO:0007669"/>
    <property type="project" value="UniProtKB-KW"/>
</dbReference>
<keyword evidence="3 6" id="KW-0547">Nucleotide-binding</keyword>
<dbReference type="PROSITE" id="PS00107">
    <property type="entry name" value="PROTEIN_KINASE_ATP"/>
    <property type="match status" value="1"/>
</dbReference>
<dbReference type="GO" id="GO:0042771">
    <property type="term" value="P:intrinsic apoptotic signaling pathway in response to DNA damage by p53 class mediator"/>
    <property type="evidence" value="ECO:0007669"/>
    <property type="project" value="TreeGrafter"/>
</dbReference>
<dbReference type="Gene3D" id="3.30.200.20">
    <property type="entry name" value="Phosphorylase Kinase, domain 1"/>
    <property type="match status" value="1"/>
</dbReference>
<feature type="domain" description="Protein kinase" evidence="8">
    <location>
        <begin position="78"/>
        <end position="394"/>
    </location>
</feature>
<reference evidence="9" key="2">
    <citation type="submission" date="2025-08" db="UniProtKB">
        <authorList>
            <consortium name="Ensembl"/>
        </authorList>
    </citation>
    <scope>IDENTIFICATION</scope>
</reference>
<dbReference type="InterPro" id="IPR008271">
    <property type="entry name" value="Ser/Thr_kinase_AS"/>
</dbReference>
<evidence type="ECO:0000256" key="7">
    <source>
        <dbReference type="SAM" id="MobiDB-lite"/>
    </source>
</evidence>
<dbReference type="GO" id="GO:0016605">
    <property type="term" value="C:PML body"/>
    <property type="evidence" value="ECO:0007669"/>
    <property type="project" value="TreeGrafter"/>
</dbReference>
<evidence type="ECO:0000256" key="5">
    <source>
        <dbReference type="ARBA" id="ARBA00022840"/>
    </source>
</evidence>
<evidence type="ECO:0000259" key="8">
    <source>
        <dbReference type="PROSITE" id="PS50011"/>
    </source>
</evidence>
<evidence type="ECO:0000256" key="1">
    <source>
        <dbReference type="ARBA" id="ARBA00022527"/>
    </source>
</evidence>
<evidence type="ECO:0000256" key="4">
    <source>
        <dbReference type="ARBA" id="ARBA00022777"/>
    </source>
</evidence>
<dbReference type="Gene3D" id="1.10.510.10">
    <property type="entry name" value="Transferase(Phosphotransferase) domain 1"/>
    <property type="match status" value="1"/>
</dbReference>
<dbReference type="GO" id="GO:0003714">
    <property type="term" value="F:transcription corepressor activity"/>
    <property type="evidence" value="ECO:0007669"/>
    <property type="project" value="TreeGrafter"/>
</dbReference>
<dbReference type="GO" id="GO:0005737">
    <property type="term" value="C:cytoplasm"/>
    <property type="evidence" value="ECO:0007669"/>
    <property type="project" value="TreeGrafter"/>
</dbReference>
<evidence type="ECO:0000256" key="2">
    <source>
        <dbReference type="ARBA" id="ARBA00022679"/>
    </source>
</evidence>
<dbReference type="GO" id="GO:0003713">
    <property type="term" value="F:transcription coactivator activity"/>
    <property type="evidence" value="ECO:0007669"/>
    <property type="project" value="TreeGrafter"/>
</dbReference>
<organism evidence="9 10">
    <name type="scientific">Gasterosteus aculeatus aculeatus</name>
    <name type="common">three-spined stickleback</name>
    <dbReference type="NCBI Taxonomy" id="481459"/>
    <lineage>
        <taxon>Eukaryota</taxon>
        <taxon>Metazoa</taxon>
        <taxon>Chordata</taxon>
        <taxon>Craniata</taxon>
        <taxon>Vertebrata</taxon>
        <taxon>Euteleostomi</taxon>
        <taxon>Actinopterygii</taxon>
        <taxon>Neopterygii</taxon>
        <taxon>Teleostei</taxon>
        <taxon>Neoteleostei</taxon>
        <taxon>Acanthomorphata</taxon>
        <taxon>Eupercaria</taxon>
        <taxon>Perciformes</taxon>
        <taxon>Cottioidei</taxon>
        <taxon>Gasterosteales</taxon>
        <taxon>Gasterosteidae</taxon>
        <taxon>Gasterosteus</taxon>
    </lineage>
</organism>
<feature type="binding site" evidence="6">
    <location>
        <position position="107"/>
    </location>
    <ligand>
        <name>ATP</name>
        <dbReference type="ChEBI" id="CHEBI:30616"/>
    </ligand>
</feature>
<feature type="region of interest" description="Disordered" evidence="7">
    <location>
        <begin position="544"/>
        <end position="573"/>
    </location>
</feature>
<accession>A0AAQ4REP9</accession>
<sequence>MCLGMSVFMPEHLQWRIIVRRNEHYLLSARSATRPPARCWKKHSPESYCMESDCENPTSPEPLQEDKLFILHNKSVRYKVLEFIGEGSFGKVAKCVNMNTNENTAIKILKNVNDYDDEVEMLEKLRNLDPEKNNLVRFMDSFIVDDMPCIAFECLDRSLWDLMVQREERLTHNEIRPITRQLLVALNALKGIGLLHSDLKVDNVMLVNHQDEPFRVKLIDFGVALPASEVQEGMIVQPYVYQAPEVSLGLPISEAIDMWSLGCLLACLFFCQNIFNGESSYDVMNTICCLLGQPQDHLLDAGKYTHRYFKRKRCTRNSRWRLKTPEEFDDQLQLSEWEFDQIGNLTDAVNKYSNAIEEVEVEDTRAFLNLLQMLLNPDAEMRITPEEALEHSFVTMSHLADYAHRSSYTQAAFELMVVCPACDSDKCHEYLSDFESNSESSDSGEVFSNVDNTSSEESYCMESDCENPTSPEPLQEDKLFILHNKSVRYKVLEFIGEGTFGNVAKFCLITSIASPSHHVPPHRVHALCVLVARLYCCCCRAPPSPPPVSRHRERSRTCRSGDARPRGMHGTQR</sequence>
<dbReference type="InterPro" id="IPR017441">
    <property type="entry name" value="Protein_kinase_ATP_BS"/>
</dbReference>
<dbReference type="GO" id="GO:0005524">
    <property type="term" value="F:ATP binding"/>
    <property type="evidence" value="ECO:0007669"/>
    <property type="project" value="UniProtKB-UniRule"/>
</dbReference>
<dbReference type="InterPro" id="IPR050494">
    <property type="entry name" value="Ser_Thr_dual-spec_kinase"/>
</dbReference>
<dbReference type="Ensembl" id="ENSGACT00000040113.1">
    <property type="protein sequence ID" value="ENSGACP00000062099.1"/>
    <property type="gene ID" value="ENSGACG00000034054.1"/>
</dbReference>
<dbReference type="SUPFAM" id="SSF56112">
    <property type="entry name" value="Protein kinase-like (PK-like)"/>
    <property type="match status" value="1"/>
</dbReference>
<dbReference type="Pfam" id="PF00069">
    <property type="entry name" value="Pkinase"/>
    <property type="match status" value="1"/>
</dbReference>
<evidence type="ECO:0000313" key="10">
    <source>
        <dbReference type="Proteomes" id="UP000007635"/>
    </source>
</evidence>
<dbReference type="InterPro" id="IPR000719">
    <property type="entry name" value="Prot_kinase_dom"/>
</dbReference>
<dbReference type="PANTHER" id="PTHR24058">
    <property type="entry name" value="DUAL SPECIFICITY PROTEIN KINASE"/>
    <property type="match status" value="1"/>
</dbReference>
<reference evidence="9 10" key="1">
    <citation type="journal article" date="2021" name="G3 (Bethesda)">
        <title>Improved contiguity of the threespine stickleback genome using long-read sequencing.</title>
        <authorList>
            <person name="Nath S."/>
            <person name="Shaw D.E."/>
            <person name="White M.A."/>
        </authorList>
    </citation>
    <scope>NUCLEOTIDE SEQUENCE [LARGE SCALE GENOMIC DNA]</scope>
    <source>
        <strain evidence="9 10">Lake Benthic</strain>
    </source>
</reference>
<dbReference type="GeneTree" id="ENSGT00940000164472"/>
<keyword evidence="1" id="KW-0723">Serine/threonine-protein kinase</keyword>
<dbReference type="PROSITE" id="PS00108">
    <property type="entry name" value="PROTEIN_KINASE_ST"/>
    <property type="match status" value="1"/>
</dbReference>
<protein>
    <recommendedName>
        <fullName evidence="8">Protein kinase domain-containing protein</fullName>
    </recommendedName>
</protein>
<dbReference type="PANTHER" id="PTHR24058:SF53">
    <property type="entry name" value="HOMEODOMAIN-INTERACTING PROTEIN KINASE 2"/>
    <property type="match status" value="1"/>
</dbReference>
<evidence type="ECO:0000313" key="9">
    <source>
        <dbReference type="Ensembl" id="ENSGACP00000062099.1"/>
    </source>
</evidence>
<keyword evidence="10" id="KW-1185">Reference proteome</keyword>
<dbReference type="GO" id="GO:0007224">
    <property type="term" value="P:smoothened signaling pathway"/>
    <property type="evidence" value="ECO:0007669"/>
    <property type="project" value="TreeGrafter"/>
</dbReference>
<proteinExistence type="predicted"/>
<name>A0AAQ4REP9_GASAC</name>
<evidence type="ECO:0000256" key="6">
    <source>
        <dbReference type="PROSITE-ProRule" id="PRU10141"/>
    </source>
</evidence>
<dbReference type="GO" id="GO:0046332">
    <property type="term" value="F:SMAD binding"/>
    <property type="evidence" value="ECO:0007669"/>
    <property type="project" value="TreeGrafter"/>
</dbReference>
<dbReference type="Proteomes" id="UP000007635">
    <property type="component" value="Chromosome XIII"/>
</dbReference>
<dbReference type="AlphaFoldDB" id="A0AAQ4REP9"/>
<dbReference type="SMART" id="SM00220">
    <property type="entry name" value="S_TKc"/>
    <property type="match status" value="1"/>
</dbReference>
<evidence type="ECO:0000256" key="3">
    <source>
        <dbReference type="ARBA" id="ARBA00022741"/>
    </source>
</evidence>
<keyword evidence="4" id="KW-0418">Kinase</keyword>
<reference evidence="9" key="3">
    <citation type="submission" date="2025-09" db="UniProtKB">
        <authorList>
            <consortium name="Ensembl"/>
        </authorList>
    </citation>
    <scope>IDENTIFICATION</scope>
</reference>
<feature type="compositionally biased region" description="Basic and acidic residues" evidence="7">
    <location>
        <begin position="555"/>
        <end position="565"/>
    </location>
</feature>
<dbReference type="PROSITE" id="PS50011">
    <property type="entry name" value="PROTEIN_KINASE_DOM"/>
    <property type="match status" value="1"/>
</dbReference>